<gene>
    <name evidence="1" type="ORF">GCM10025867_23280</name>
</gene>
<keyword evidence="2" id="KW-1185">Reference proteome</keyword>
<dbReference type="Proteomes" id="UP001321486">
    <property type="component" value="Chromosome"/>
</dbReference>
<proteinExistence type="predicted"/>
<reference evidence="2" key="1">
    <citation type="journal article" date="2019" name="Int. J. Syst. Evol. Microbiol.">
        <title>The Global Catalogue of Microorganisms (GCM) 10K type strain sequencing project: providing services to taxonomists for standard genome sequencing and annotation.</title>
        <authorList>
            <consortium name="The Broad Institute Genomics Platform"/>
            <consortium name="The Broad Institute Genome Sequencing Center for Infectious Disease"/>
            <person name="Wu L."/>
            <person name="Ma J."/>
        </authorList>
    </citation>
    <scope>NUCLEOTIDE SEQUENCE [LARGE SCALE GENOMIC DNA]</scope>
    <source>
        <strain evidence="2">NBRC 108728</strain>
    </source>
</reference>
<dbReference type="EMBL" id="AP027732">
    <property type="protein sequence ID" value="BDZ50087.1"/>
    <property type="molecule type" value="Genomic_DNA"/>
</dbReference>
<name>A0ABN6Y1U3_9MICO</name>
<protein>
    <recommendedName>
        <fullName evidence="3">ABC transporter permease</fullName>
    </recommendedName>
</protein>
<evidence type="ECO:0008006" key="3">
    <source>
        <dbReference type="Google" id="ProtNLM"/>
    </source>
</evidence>
<organism evidence="1 2">
    <name type="scientific">Frondihabitans sucicola</name>
    <dbReference type="NCBI Taxonomy" id="1268041"/>
    <lineage>
        <taxon>Bacteria</taxon>
        <taxon>Bacillati</taxon>
        <taxon>Actinomycetota</taxon>
        <taxon>Actinomycetes</taxon>
        <taxon>Micrococcales</taxon>
        <taxon>Microbacteriaceae</taxon>
        <taxon>Frondihabitans</taxon>
    </lineage>
</organism>
<sequence>MSYRSELRDGWRMFLPYAREVVTRRRLVILLTLAPAVSIVVAAGIDVVVISTDADLDPVLTALAGDSSPGACSPGSCWRCGGRV</sequence>
<evidence type="ECO:0000313" key="2">
    <source>
        <dbReference type="Proteomes" id="UP001321486"/>
    </source>
</evidence>
<dbReference type="RefSeq" id="WP_286343203.1">
    <property type="nucleotide sequence ID" value="NZ_AP027732.1"/>
</dbReference>
<accession>A0ABN6Y1U3</accession>
<evidence type="ECO:0000313" key="1">
    <source>
        <dbReference type="EMBL" id="BDZ50087.1"/>
    </source>
</evidence>